<dbReference type="PROSITE" id="PS00039">
    <property type="entry name" value="DEAD_ATP_HELICASE"/>
    <property type="match status" value="1"/>
</dbReference>
<dbReference type="InterPro" id="IPR014001">
    <property type="entry name" value="Helicase_ATP-bd"/>
</dbReference>
<comment type="caution">
    <text evidence="10">The sequence shown here is derived from an EMBL/GenBank/DDBJ whole genome shotgun (WGS) entry which is preliminary data.</text>
</comment>
<sequence>MTEYERLVPAMASALEKRGYTTLTPVQKAVADPDLEGADLLVSAQTGSGKTVAFGLAFAPTLLGGEERFGRAAAPLALAIAPTRELALQVKRELEWLYGETGAVIASCVGGMDIRTERRTLERGAQIVVGTPGRLRDHIDRGSLDLSGLKAVVLDEADEMLDLGFREDLEYILEAAPEERRTLMFSATVPRAIEDLARNYQRDAVRVTTAAEKGQHGDIAYRALAVTPHDREHAIINVLRFYEAPTAIVFCSTRAAVNHLTARLNNRGFSVVALSGELSQNERTHALQAMRDGRARVCIATDVAARGIDLPNLELVIHADLPTNPDTLLHRSGRTGRAGRKGVSALIVPVPAIRRAERLLATGKITAEWANPPSADEILRRDDERLLADPMLAEPVADDEAEFTDTLLSTLDARQIAAAFVRLYRKGRSAPEDLREVDLSQRRPARERRPGETAEQAPRPPRDAFGPGRWMSLSVGRKQNAEPRWLIPMLCRAGGITRNEIGAIRMQQDETYVELAEEAADAFFDKIGPKLLIEKGIRLTRLEGVPDMASKPRGKPAGDRPDRGPRKERSFAGERENGKRERASDRHAGADFAEKPARKTWEKAAHADGRSQAPQARDDRSGKPAGFKGKPGDFKGKAKPYKDGSFADRPPRQDHPAKGPSPKRKARKSNG</sequence>
<keyword evidence="4 6" id="KW-0067">ATP-binding</keyword>
<evidence type="ECO:0000256" key="6">
    <source>
        <dbReference type="RuleBase" id="RU000492"/>
    </source>
</evidence>
<dbReference type="Pfam" id="PF00270">
    <property type="entry name" value="DEAD"/>
    <property type="match status" value="1"/>
</dbReference>
<dbReference type="CDD" id="cd18787">
    <property type="entry name" value="SF2_C_DEAD"/>
    <property type="match status" value="1"/>
</dbReference>
<dbReference type="EC" id="3.6.4.13" evidence="10"/>
<gene>
    <name evidence="10" type="ORF">GGQ64_000507</name>
</gene>
<feature type="region of interest" description="Disordered" evidence="7">
    <location>
        <begin position="544"/>
        <end position="671"/>
    </location>
</feature>
<dbReference type="PROSITE" id="PS51194">
    <property type="entry name" value="HELICASE_CTER"/>
    <property type="match status" value="1"/>
</dbReference>
<evidence type="ECO:0000256" key="4">
    <source>
        <dbReference type="ARBA" id="ARBA00022840"/>
    </source>
</evidence>
<feature type="compositionally biased region" description="Basic and acidic residues" evidence="7">
    <location>
        <begin position="630"/>
        <end position="657"/>
    </location>
</feature>
<dbReference type="PANTHER" id="PTHR47959">
    <property type="entry name" value="ATP-DEPENDENT RNA HELICASE RHLE-RELATED"/>
    <property type="match status" value="1"/>
</dbReference>
<feature type="compositionally biased region" description="Basic residues" evidence="7">
    <location>
        <begin position="661"/>
        <end position="671"/>
    </location>
</feature>
<dbReference type="GO" id="GO:0016787">
    <property type="term" value="F:hydrolase activity"/>
    <property type="evidence" value="ECO:0007669"/>
    <property type="project" value="UniProtKB-KW"/>
</dbReference>
<dbReference type="PROSITE" id="PS51192">
    <property type="entry name" value="HELICASE_ATP_BIND_1"/>
    <property type="match status" value="1"/>
</dbReference>
<dbReference type="Gene3D" id="3.40.50.300">
    <property type="entry name" value="P-loop containing nucleotide triphosphate hydrolases"/>
    <property type="match status" value="2"/>
</dbReference>
<keyword evidence="3 6" id="KW-0347">Helicase</keyword>
<keyword evidence="11" id="KW-1185">Reference proteome</keyword>
<dbReference type="InterPro" id="IPR005580">
    <property type="entry name" value="DbpA/CsdA_RNA-bd_dom"/>
</dbReference>
<dbReference type="InterPro" id="IPR012677">
    <property type="entry name" value="Nucleotide-bd_a/b_plait_sf"/>
</dbReference>
<evidence type="ECO:0000313" key="10">
    <source>
        <dbReference type="EMBL" id="MBB3975331.1"/>
    </source>
</evidence>
<dbReference type="InterPro" id="IPR050079">
    <property type="entry name" value="DEAD_box_RNA_helicase"/>
</dbReference>
<dbReference type="GO" id="GO:0003676">
    <property type="term" value="F:nucleic acid binding"/>
    <property type="evidence" value="ECO:0007669"/>
    <property type="project" value="InterPro"/>
</dbReference>
<reference evidence="10 11" key="1">
    <citation type="submission" date="2020-08" db="EMBL/GenBank/DDBJ databases">
        <title>Genomic Encyclopedia of Type Strains, Phase IV (KMG-IV): sequencing the most valuable type-strain genomes for metagenomic binning, comparative biology and taxonomic classification.</title>
        <authorList>
            <person name="Goeker M."/>
        </authorList>
    </citation>
    <scope>NUCLEOTIDE SEQUENCE [LARGE SCALE GENOMIC DNA]</scope>
    <source>
        <strain evidence="10 11">DSM 100211</strain>
    </source>
</reference>
<dbReference type="SMART" id="SM00490">
    <property type="entry name" value="HELICc"/>
    <property type="match status" value="1"/>
</dbReference>
<evidence type="ECO:0000256" key="7">
    <source>
        <dbReference type="SAM" id="MobiDB-lite"/>
    </source>
</evidence>
<evidence type="ECO:0000256" key="5">
    <source>
        <dbReference type="ARBA" id="ARBA00038437"/>
    </source>
</evidence>
<dbReference type="GO" id="GO:0005524">
    <property type="term" value="F:ATP binding"/>
    <property type="evidence" value="ECO:0007669"/>
    <property type="project" value="UniProtKB-KW"/>
</dbReference>
<dbReference type="InterPro" id="IPR011545">
    <property type="entry name" value="DEAD/DEAH_box_helicase_dom"/>
</dbReference>
<comment type="similarity">
    <text evidence="5 6">Belongs to the DEAD box helicase family.</text>
</comment>
<dbReference type="InterPro" id="IPR044742">
    <property type="entry name" value="DEAD/DEAH_RhlB"/>
</dbReference>
<evidence type="ECO:0000256" key="1">
    <source>
        <dbReference type="ARBA" id="ARBA00022741"/>
    </source>
</evidence>
<dbReference type="InterPro" id="IPR027417">
    <property type="entry name" value="P-loop_NTPase"/>
</dbReference>
<evidence type="ECO:0000256" key="2">
    <source>
        <dbReference type="ARBA" id="ARBA00022801"/>
    </source>
</evidence>
<dbReference type="InterPro" id="IPR000629">
    <property type="entry name" value="RNA-helicase_DEAD-box_CS"/>
</dbReference>
<dbReference type="GO" id="GO:0003724">
    <property type="term" value="F:RNA helicase activity"/>
    <property type="evidence" value="ECO:0007669"/>
    <property type="project" value="UniProtKB-EC"/>
</dbReference>
<dbReference type="Pfam" id="PF03880">
    <property type="entry name" value="DbpA"/>
    <property type="match status" value="1"/>
</dbReference>
<dbReference type="Gene3D" id="3.30.70.330">
    <property type="match status" value="1"/>
</dbReference>
<dbReference type="CDD" id="cd12252">
    <property type="entry name" value="RRM_DbpA"/>
    <property type="match status" value="1"/>
</dbReference>
<dbReference type="Proteomes" id="UP000574761">
    <property type="component" value="Unassembled WGS sequence"/>
</dbReference>
<keyword evidence="2 6" id="KW-0378">Hydrolase</keyword>
<feature type="region of interest" description="Disordered" evidence="7">
    <location>
        <begin position="433"/>
        <end position="471"/>
    </location>
</feature>
<evidence type="ECO:0000313" key="11">
    <source>
        <dbReference type="Proteomes" id="UP000574761"/>
    </source>
</evidence>
<feature type="compositionally biased region" description="Basic and acidic residues" evidence="7">
    <location>
        <begin position="556"/>
        <end position="609"/>
    </location>
</feature>
<feature type="domain" description="Helicase ATP-binding" evidence="8">
    <location>
        <begin position="31"/>
        <end position="207"/>
    </location>
</feature>
<organism evidence="10 11">
    <name type="scientific">Mycoplana azooxidifex</name>
    <dbReference type="NCBI Taxonomy" id="1636188"/>
    <lineage>
        <taxon>Bacteria</taxon>
        <taxon>Pseudomonadati</taxon>
        <taxon>Pseudomonadota</taxon>
        <taxon>Alphaproteobacteria</taxon>
        <taxon>Hyphomicrobiales</taxon>
        <taxon>Rhizobiaceae</taxon>
        <taxon>Mycoplana</taxon>
    </lineage>
</organism>
<dbReference type="GO" id="GO:0005829">
    <property type="term" value="C:cytosol"/>
    <property type="evidence" value="ECO:0007669"/>
    <property type="project" value="TreeGrafter"/>
</dbReference>
<evidence type="ECO:0000259" key="8">
    <source>
        <dbReference type="PROSITE" id="PS51192"/>
    </source>
</evidence>
<evidence type="ECO:0000259" key="9">
    <source>
        <dbReference type="PROSITE" id="PS51194"/>
    </source>
</evidence>
<dbReference type="RefSeq" id="WP_183798532.1">
    <property type="nucleotide sequence ID" value="NZ_JACIEE010000001.1"/>
</dbReference>
<dbReference type="CDD" id="cd00268">
    <property type="entry name" value="DEADc"/>
    <property type="match status" value="1"/>
</dbReference>
<dbReference type="PANTHER" id="PTHR47959:SF1">
    <property type="entry name" value="ATP-DEPENDENT RNA HELICASE DBPA"/>
    <property type="match status" value="1"/>
</dbReference>
<evidence type="ECO:0000256" key="3">
    <source>
        <dbReference type="ARBA" id="ARBA00022806"/>
    </source>
</evidence>
<dbReference type="InterPro" id="IPR001650">
    <property type="entry name" value="Helicase_C-like"/>
</dbReference>
<keyword evidence="1 6" id="KW-0547">Nucleotide-binding</keyword>
<feature type="domain" description="Helicase C-terminal" evidence="9">
    <location>
        <begin position="237"/>
        <end position="387"/>
    </location>
</feature>
<dbReference type="Pfam" id="PF00271">
    <property type="entry name" value="Helicase_C"/>
    <property type="match status" value="1"/>
</dbReference>
<dbReference type="SMART" id="SM00487">
    <property type="entry name" value="DEXDc"/>
    <property type="match status" value="1"/>
</dbReference>
<name>A0A7W6GGW3_9HYPH</name>
<accession>A0A7W6GGW3</accession>
<dbReference type="AlphaFoldDB" id="A0A7W6GGW3"/>
<dbReference type="EMBL" id="JACIEE010000001">
    <property type="protein sequence ID" value="MBB3975331.1"/>
    <property type="molecule type" value="Genomic_DNA"/>
</dbReference>
<dbReference type="SUPFAM" id="SSF52540">
    <property type="entry name" value="P-loop containing nucleoside triphosphate hydrolases"/>
    <property type="match status" value="1"/>
</dbReference>
<protein>
    <submittedName>
        <fullName evidence="10">ATP-dependent RNA helicase DeaD</fullName>
        <ecNumber evidence="10">3.6.4.13</ecNumber>
    </submittedName>
</protein>
<proteinExistence type="inferred from homology"/>